<feature type="non-terminal residue" evidence="1">
    <location>
        <position position="1"/>
    </location>
</feature>
<organism evidence="1 2">
    <name type="scientific">Mycena maculata</name>
    <dbReference type="NCBI Taxonomy" id="230809"/>
    <lineage>
        <taxon>Eukaryota</taxon>
        <taxon>Fungi</taxon>
        <taxon>Dikarya</taxon>
        <taxon>Basidiomycota</taxon>
        <taxon>Agaricomycotina</taxon>
        <taxon>Agaricomycetes</taxon>
        <taxon>Agaricomycetidae</taxon>
        <taxon>Agaricales</taxon>
        <taxon>Marasmiineae</taxon>
        <taxon>Mycenaceae</taxon>
        <taxon>Mycena</taxon>
    </lineage>
</organism>
<dbReference type="Proteomes" id="UP001215280">
    <property type="component" value="Unassembled WGS sequence"/>
</dbReference>
<comment type="caution">
    <text evidence="1">The sequence shown here is derived from an EMBL/GenBank/DDBJ whole genome shotgun (WGS) entry which is preliminary data.</text>
</comment>
<dbReference type="EMBL" id="JARJLG010000303">
    <property type="protein sequence ID" value="KAJ7718601.1"/>
    <property type="molecule type" value="Genomic_DNA"/>
</dbReference>
<keyword evidence="2" id="KW-1185">Reference proteome</keyword>
<evidence type="ECO:0000313" key="1">
    <source>
        <dbReference type="EMBL" id="KAJ7718601.1"/>
    </source>
</evidence>
<feature type="non-terminal residue" evidence="1">
    <location>
        <position position="165"/>
    </location>
</feature>
<evidence type="ECO:0000313" key="2">
    <source>
        <dbReference type="Proteomes" id="UP001215280"/>
    </source>
</evidence>
<protein>
    <recommendedName>
        <fullName evidence="3">BTB domain-containing protein</fullName>
    </recommendedName>
</protein>
<reference evidence="1" key="1">
    <citation type="submission" date="2023-03" db="EMBL/GenBank/DDBJ databases">
        <title>Massive genome expansion in bonnet fungi (Mycena s.s.) driven by repeated elements and novel gene families across ecological guilds.</title>
        <authorList>
            <consortium name="Lawrence Berkeley National Laboratory"/>
            <person name="Harder C.B."/>
            <person name="Miyauchi S."/>
            <person name="Viragh M."/>
            <person name="Kuo A."/>
            <person name="Thoen E."/>
            <person name="Andreopoulos B."/>
            <person name="Lu D."/>
            <person name="Skrede I."/>
            <person name="Drula E."/>
            <person name="Henrissat B."/>
            <person name="Morin E."/>
            <person name="Kohler A."/>
            <person name="Barry K."/>
            <person name="LaButti K."/>
            <person name="Morin E."/>
            <person name="Salamov A."/>
            <person name="Lipzen A."/>
            <person name="Mereny Z."/>
            <person name="Hegedus B."/>
            <person name="Baldrian P."/>
            <person name="Stursova M."/>
            <person name="Weitz H."/>
            <person name="Taylor A."/>
            <person name="Grigoriev I.V."/>
            <person name="Nagy L.G."/>
            <person name="Martin F."/>
            <person name="Kauserud H."/>
        </authorList>
    </citation>
    <scope>NUCLEOTIDE SEQUENCE</scope>
    <source>
        <strain evidence="1">CBHHK188m</strain>
    </source>
</reference>
<gene>
    <name evidence="1" type="ORF">DFH07DRAFT_700851</name>
</gene>
<sequence length="165" mass="18896">TKVEGKLFKVPRRYFEENSEIFATIFTLPPGANSPLDGSDDDVPFKLEGIRSNDFHSLLKVLYPLNAHRIWFSRPSLLLSKNEWISVLKLSTQWFFLDIRALAIENLSDTPIDAIERIILAKRYDVVDWLQAGYSELVRRPDSLSLEEAAEIGLAATVQIFQTRE</sequence>
<evidence type="ECO:0008006" key="3">
    <source>
        <dbReference type="Google" id="ProtNLM"/>
    </source>
</evidence>
<proteinExistence type="predicted"/>
<dbReference type="AlphaFoldDB" id="A0AAD7MJ03"/>
<accession>A0AAD7MJ03</accession>
<name>A0AAD7MJ03_9AGAR</name>